<feature type="compositionally biased region" description="Basic and acidic residues" evidence="1">
    <location>
        <begin position="73"/>
        <end position="89"/>
    </location>
</feature>
<evidence type="ECO:0000256" key="1">
    <source>
        <dbReference type="SAM" id="MobiDB-lite"/>
    </source>
</evidence>
<dbReference type="Proteomes" id="UP001159427">
    <property type="component" value="Unassembled WGS sequence"/>
</dbReference>
<name>A0ABN8MIF4_9CNID</name>
<evidence type="ECO:0000313" key="3">
    <source>
        <dbReference type="Proteomes" id="UP001159427"/>
    </source>
</evidence>
<gene>
    <name evidence="2" type="ORF">PEVE_00036242</name>
</gene>
<protein>
    <submittedName>
        <fullName evidence="2">Uncharacterized protein</fullName>
    </submittedName>
</protein>
<proteinExistence type="predicted"/>
<comment type="caution">
    <text evidence="2">The sequence shown here is derived from an EMBL/GenBank/DDBJ whole genome shotgun (WGS) entry which is preliminary data.</text>
</comment>
<reference evidence="2 3" key="1">
    <citation type="submission" date="2022-05" db="EMBL/GenBank/DDBJ databases">
        <authorList>
            <consortium name="Genoscope - CEA"/>
            <person name="William W."/>
        </authorList>
    </citation>
    <scope>NUCLEOTIDE SEQUENCE [LARGE SCALE GENOMIC DNA]</scope>
</reference>
<evidence type="ECO:0000313" key="2">
    <source>
        <dbReference type="EMBL" id="CAH3029474.1"/>
    </source>
</evidence>
<feature type="compositionally biased region" description="Polar residues" evidence="1">
    <location>
        <begin position="50"/>
        <end position="68"/>
    </location>
</feature>
<sequence>MKCLNCNSDALKEEQERTFKCLECGSVIVMVLRRAEETTSPPLALDKSTESIADSTQEGQNVVNNGRNDSLGEGEKQRKRKGEDPDKPAKRTSFCAEDETISPELTEGAATALKNLNLLKEADEQQREGPHEDSVLVEYIELPNDGSMVSDQNQQEGNTDHSSGTISLLQRKRFSETKNRTLKCLKRHYSTVRSIKNVAVLTEDEAFALFFRLHPGGFDSSRVPFPGTQCLPAYISFTFWRIDCMFLFISLEKIGSTADKDKKKNLPESSDICDDPMYADANGDAKNQSEESDTEEGSKQQGAGGGLSQEDEDYNDDSDENESDQEVLSC</sequence>
<organism evidence="2 3">
    <name type="scientific">Porites evermanni</name>
    <dbReference type="NCBI Taxonomy" id="104178"/>
    <lineage>
        <taxon>Eukaryota</taxon>
        <taxon>Metazoa</taxon>
        <taxon>Cnidaria</taxon>
        <taxon>Anthozoa</taxon>
        <taxon>Hexacorallia</taxon>
        <taxon>Scleractinia</taxon>
        <taxon>Fungiina</taxon>
        <taxon>Poritidae</taxon>
        <taxon>Porites</taxon>
    </lineage>
</organism>
<feature type="region of interest" description="Disordered" evidence="1">
    <location>
        <begin position="38"/>
        <end position="107"/>
    </location>
</feature>
<feature type="compositionally biased region" description="Acidic residues" evidence="1">
    <location>
        <begin position="309"/>
        <end position="330"/>
    </location>
</feature>
<keyword evidence="3" id="KW-1185">Reference proteome</keyword>
<dbReference type="EMBL" id="CALNXI010000574">
    <property type="protein sequence ID" value="CAH3029474.1"/>
    <property type="molecule type" value="Genomic_DNA"/>
</dbReference>
<accession>A0ABN8MIF4</accession>
<feature type="region of interest" description="Disordered" evidence="1">
    <location>
        <begin position="260"/>
        <end position="330"/>
    </location>
</feature>